<sequence length="493" mass="55092">MSGWETHGLCIFPTKTCLAGALMLLWLMPMPASAQDMLSGPGFKPWTGDLHGMEKRRLIRILVPYSKTIYFIDRGRQFGTAVEFGQALESYINRSRRKEIERVRVAFVPTARDQLIPALLDGRGDIIAANLTITSERQKLVDFTQPLATGVSEILVTGPSATVPGSLNDLAGMAIPLRRSSSYFMHLTALNDERRRQGTEEIGVEAIDENLEDEDLLEMVNSGLLPWTIVDRHKAEIWTAVFGNITLQKDIAIARDQKIAWAIRKGSPELTSLLDAFVAVHRVGTTFGNVLKKRYYQNDRMVRAANDRAELEKFDGLVALFTQYGRSYAFDELLLAAQGYQESQLDQSRRSPRGAVGIMQLLPSTAADKAVAVSGIDKSAERNIEAGAKYLNHLQMHYLDEPGLTPINRMLFAIAAYNAGPGNLRKFRREAGRMGLDEHIWFGNVEHGAAKVVGRETVQYVSNIYKYYVSYKLYFDRKMKVPPATTEVAPTAE</sequence>
<feature type="signal peptide" evidence="5">
    <location>
        <begin position="1"/>
        <end position="34"/>
    </location>
</feature>
<feature type="domain" description="Solute-binding protein family 3/N-terminal" evidence="6">
    <location>
        <begin position="58"/>
        <end position="299"/>
    </location>
</feature>
<dbReference type="CDD" id="cd13403">
    <property type="entry name" value="MLTF-like"/>
    <property type="match status" value="1"/>
</dbReference>
<evidence type="ECO:0000256" key="3">
    <source>
        <dbReference type="ARBA" id="ARBA00009387"/>
    </source>
</evidence>
<evidence type="ECO:0000256" key="1">
    <source>
        <dbReference type="ARBA" id="ARBA00004339"/>
    </source>
</evidence>
<dbReference type="InterPro" id="IPR008258">
    <property type="entry name" value="Transglycosylase_SLT_dom_1"/>
</dbReference>
<gene>
    <name evidence="7" type="ORF">FO470_04280</name>
</gene>
<comment type="similarity">
    <text evidence="2">Belongs to the transglycosylase Slt family.</text>
</comment>
<dbReference type="SMART" id="SM00062">
    <property type="entry name" value="PBPb"/>
    <property type="match status" value="1"/>
</dbReference>
<keyword evidence="4" id="KW-0472">Membrane</keyword>
<organism evidence="7 8">
    <name type="scientific">Ancylobacter moscoviensis</name>
    <dbReference type="NCBI Taxonomy" id="2597768"/>
    <lineage>
        <taxon>Bacteria</taxon>
        <taxon>Pseudomonadati</taxon>
        <taxon>Pseudomonadota</taxon>
        <taxon>Alphaproteobacteria</taxon>
        <taxon>Hyphomicrobiales</taxon>
        <taxon>Xanthobacteraceae</taxon>
        <taxon>Ancylobacter</taxon>
    </lineage>
</organism>
<evidence type="ECO:0000259" key="6">
    <source>
        <dbReference type="SMART" id="SM00062"/>
    </source>
</evidence>
<dbReference type="InterPro" id="IPR001638">
    <property type="entry name" value="Solute-binding_3/MltF_N"/>
</dbReference>
<dbReference type="InterPro" id="IPR023346">
    <property type="entry name" value="Lysozyme-like_dom_sf"/>
</dbReference>
<evidence type="ECO:0000313" key="7">
    <source>
        <dbReference type="EMBL" id="TSJ64901.1"/>
    </source>
</evidence>
<protein>
    <submittedName>
        <fullName evidence="7">Lytic transglycosylase F</fullName>
    </submittedName>
</protein>
<dbReference type="CDD" id="cd01009">
    <property type="entry name" value="PBP2_YfhD_N"/>
    <property type="match status" value="1"/>
</dbReference>
<dbReference type="Pfam" id="PF01464">
    <property type="entry name" value="SLT"/>
    <property type="match status" value="1"/>
</dbReference>
<keyword evidence="5" id="KW-0732">Signal</keyword>
<proteinExistence type="inferred from homology"/>
<dbReference type="SUPFAM" id="SSF53955">
    <property type="entry name" value="Lysozyme-like"/>
    <property type="match status" value="1"/>
</dbReference>
<dbReference type="Gene3D" id="3.40.190.10">
    <property type="entry name" value="Periplasmic binding protein-like II"/>
    <property type="match status" value="2"/>
</dbReference>
<dbReference type="Proteomes" id="UP000315321">
    <property type="component" value="Unassembled WGS sequence"/>
</dbReference>
<evidence type="ECO:0000313" key="8">
    <source>
        <dbReference type="Proteomes" id="UP000315321"/>
    </source>
</evidence>
<reference evidence="7 8" key="1">
    <citation type="submission" date="2019-07" db="EMBL/GenBank/DDBJ databases">
        <authorList>
            <person name="Grouzdev D.S."/>
        </authorList>
    </citation>
    <scope>NUCLEOTIDE SEQUENCE [LARGE SCALE GENOMIC DNA]</scope>
    <source>
        <strain evidence="7 8">3C</strain>
    </source>
</reference>
<dbReference type="EMBL" id="VMBP01000001">
    <property type="protein sequence ID" value="TSJ64901.1"/>
    <property type="molecule type" value="Genomic_DNA"/>
</dbReference>
<dbReference type="PANTHER" id="PTHR37423">
    <property type="entry name" value="SOLUBLE LYTIC MUREIN TRANSGLYCOSYLASE-RELATED"/>
    <property type="match status" value="1"/>
</dbReference>
<comment type="similarity">
    <text evidence="3">Belongs to the virb1 family.</text>
</comment>
<comment type="caution">
    <text evidence="7">The sequence shown here is derived from an EMBL/GenBank/DDBJ whole genome shotgun (WGS) entry which is preliminary data.</text>
</comment>
<name>A0ABY3DXJ5_9HYPH</name>
<evidence type="ECO:0000256" key="5">
    <source>
        <dbReference type="SAM" id="SignalP"/>
    </source>
</evidence>
<accession>A0ABY3DXJ5</accession>
<dbReference type="Pfam" id="PF00497">
    <property type="entry name" value="SBP_bac_3"/>
    <property type="match status" value="1"/>
</dbReference>
<dbReference type="Gene3D" id="1.10.530.10">
    <property type="match status" value="1"/>
</dbReference>
<keyword evidence="4" id="KW-0998">Cell outer membrane</keyword>
<feature type="chain" id="PRO_5046446343" evidence="5">
    <location>
        <begin position="35"/>
        <end position="493"/>
    </location>
</feature>
<evidence type="ECO:0000256" key="2">
    <source>
        <dbReference type="ARBA" id="ARBA00007734"/>
    </source>
</evidence>
<dbReference type="SUPFAM" id="SSF53850">
    <property type="entry name" value="Periplasmic binding protein-like II"/>
    <property type="match status" value="1"/>
</dbReference>
<keyword evidence="8" id="KW-1185">Reference proteome</keyword>
<evidence type="ECO:0000256" key="4">
    <source>
        <dbReference type="ARBA" id="ARBA00023237"/>
    </source>
</evidence>
<dbReference type="PANTHER" id="PTHR37423:SF2">
    <property type="entry name" value="MEMBRANE-BOUND LYTIC MUREIN TRANSGLYCOSYLASE C"/>
    <property type="match status" value="1"/>
</dbReference>
<comment type="subcellular location">
    <subcellularLocation>
        <location evidence="1">Cell outer membrane</location>
        <topology evidence="1">Peripheral membrane protein</topology>
    </subcellularLocation>
</comment>